<organism evidence="2 3">
    <name type="scientific">Argiope bruennichi</name>
    <name type="common">Wasp spider</name>
    <name type="synonym">Aranea bruennichi</name>
    <dbReference type="NCBI Taxonomy" id="94029"/>
    <lineage>
        <taxon>Eukaryota</taxon>
        <taxon>Metazoa</taxon>
        <taxon>Ecdysozoa</taxon>
        <taxon>Arthropoda</taxon>
        <taxon>Chelicerata</taxon>
        <taxon>Arachnida</taxon>
        <taxon>Araneae</taxon>
        <taxon>Araneomorphae</taxon>
        <taxon>Entelegynae</taxon>
        <taxon>Araneoidea</taxon>
        <taxon>Araneidae</taxon>
        <taxon>Argiope</taxon>
    </lineage>
</organism>
<feature type="region of interest" description="Disordered" evidence="1">
    <location>
        <begin position="1"/>
        <end position="23"/>
    </location>
</feature>
<proteinExistence type="predicted"/>
<reference evidence="2" key="1">
    <citation type="journal article" date="2020" name="bioRxiv">
        <title>Chromosome-level reference genome of the European wasp spider Argiope bruennichi: a resource for studies on range expansion and evolutionary adaptation.</title>
        <authorList>
            <person name="Sheffer M.M."/>
            <person name="Hoppe A."/>
            <person name="Krehenwinkel H."/>
            <person name="Uhl G."/>
            <person name="Kuss A.W."/>
            <person name="Jensen L."/>
            <person name="Jensen C."/>
            <person name="Gillespie R.G."/>
            <person name="Hoff K.J."/>
            <person name="Prost S."/>
        </authorList>
    </citation>
    <scope>NUCLEOTIDE SEQUENCE</scope>
</reference>
<accession>A0A8T0FH32</accession>
<evidence type="ECO:0000313" key="2">
    <source>
        <dbReference type="EMBL" id="KAF8789538.1"/>
    </source>
</evidence>
<comment type="caution">
    <text evidence="2">The sequence shown here is derived from an EMBL/GenBank/DDBJ whole genome shotgun (WGS) entry which is preliminary data.</text>
</comment>
<evidence type="ECO:0000313" key="3">
    <source>
        <dbReference type="Proteomes" id="UP000807504"/>
    </source>
</evidence>
<keyword evidence="3" id="KW-1185">Reference proteome</keyword>
<evidence type="ECO:0000256" key="1">
    <source>
        <dbReference type="SAM" id="MobiDB-lite"/>
    </source>
</evidence>
<dbReference type="Proteomes" id="UP000807504">
    <property type="component" value="Unassembled WGS sequence"/>
</dbReference>
<name>A0A8T0FH32_ARGBR</name>
<sequence length="240" mass="27011">MRPQPSIDEFRMDQGFHSSEQQCAESDINRMQGAYSLSHHQSGNEPIVSGVSQTLALQQQQKQRFAEGDINRMQGAYSLPHHQSGNEPIVSGGSQTFALQQHKYTSALITSMLGYPAQPVPEMNLALFGSKTPECLLPIISETVKCLCLCILSKDQKSFESHILKDRDNLEEVKVQSETLISGKPFFTEGFFPKHSPVRWIPNELIMYRDWHSVAQQSLDGDKRKILSVHPHSQCFAQTP</sequence>
<gene>
    <name evidence="2" type="ORF">HNY73_007469</name>
</gene>
<protein>
    <submittedName>
        <fullName evidence="2">Uncharacterized protein</fullName>
    </submittedName>
</protein>
<dbReference type="EMBL" id="JABXBU010000012">
    <property type="protein sequence ID" value="KAF8789538.1"/>
    <property type="molecule type" value="Genomic_DNA"/>
</dbReference>
<reference evidence="2" key="2">
    <citation type="submission" date="2020-06" db="EMBL/GenBank/DDBJ databases">
        <authorList>
            <person name="Sheffer M."/>
        </authorList>
    </citation>
    <scope>NUCLEOTIDE SEQUENCE</scope>
</reference>
<dbReference type="AlphaFoldDB" id="A0A8T0FH32"/>